<gene>
    <name evidence="2" type="ORF">FL583_04350</name>
</gene>
<keyword evidence="3" id="KW-1185">Reference proteome</keyword>
<feature type="transmembrane region" description="Helical" evidence="1">
    <location>
        <begin position="38"/>
        <end position="56"/>
    </location>
</feature>
<proteinExistence type="predicted"/>
<evidence type="ECO:0000313" key="3">
    <source>
        <dbReference type="Proteomes" id="UP000317982"/>
    </source>
</evidence>
<evidence type="ECO:0000313" key="2">
    <source>
        <dbReference type="EMBL" id="TQS46617.1"/>
    </source>
</evidence>
<dbReference type="OrthoDB" id="5196188at2"/>
<sequence>MNPEWVLRASAVLVGTVLLVVTATIAAFLSAFRVGATLVPISWVVAVAGIVIGLWVTWYGSQVNGLTGIPALAWFGAMLWLSSKRAEGDLAVQGNWVGYGLLLLGMVAIIVTIAAFVMRPQRRIS</sequence>
<protein>
    <submittedName>
        <fullName evidence="2">Uncharacterized protein</fullName>
    </submittedName>
</protein>
<dbReference type="EMBL" id="VIRS01000002">
    <property type="protein sequence ID" value="TQS46617.1"/>
    <property type="molecule type" value="Genomic_DNA"/>
</dbReference>
<dbReference type="RefSeq" id="WP_142703136.1">
    <property type="nucleotide sequence ID" value="NZ_VIRS01000002.1"/>
</dbReference>
<reference evidence="2 3" key="1">
    <citation type="submission" date="2019-07" db="EMBL/GenBank/DDBJ databases">
        <title>Cryptosporangium phraense sp. nov., isolated from plant litter.</title>
        <authorList>
            <person name="Suriyachadkun C."/>
        </authorList>
    </citation>
    <scope>NUCLEOTIDE SEQUENCE [LARGE SCALE GENOMIC DNA]</scope>
    <source>
        <strain evidence="2 3">A-T 5661</strain>
    </source>
</reference>
<organism evidence="2 3">
    <name type="scientific">Cryptosporangium phraense</name>
    <dbReference type="NCBI Taxonomy" id="2593070"/>
    <lineage>
        <taxon>Bacteria</taxon>
        <taxon>Bacillati</taxon>
        <taxon>Actinomycetota</taxon>
        <taxon>Actinomycetes</taxon>
        <taxon>Cryptosporangiales</taxon>
        <taxon>Cryptosporangiaceae</taxon>
        <taxon>Cryptosporangium</taxon>
    </lineage>
</organism>
<keyword evidence="1" id="KW-1133">Transmembrane helix</keyword>
<comment type="caution">
    <text evidence="2">The sequence shown here is derived from an EMBL/GenBank/DDBJ whole genome shotgun (WGS) entry which is preliminary data.</text>
</comment>
<name>A0A545AZ58_9ACTN</name>
<feature type="transmembrane region" description="Helical" evidence="1">
    <location>
        <begin position="12"/>
        <end position="32"/>
    </location>
</feature>
<feature type="transmembrane region" description="Helical" evidence="1">
    <location>
        <begin position="63"/>
        <end position="81"/>
    </location>
</feature>
<accession>A0A545AZ58</accession>
<dbReference type="Proteomes" id="UP000317982">
    <property type="component" value="Unassembled WGS sequence"/>
</dbReference>
<keyword evidence="1" id="KW-0812">Transmembrane</keyword>
<dbReference type="AlphaFoldDB" id="A0A545AZ58"/>
<dbReference type="InParanoid" id="A0A545AZ58"/>
<evidence type="ECO:0000256" key="1">
    <source>
        <dbReference type="SAM" id="Phobius"/>
    </source>
</evidence>
<keyword evidence="1" id="KW-0472">Membrane</keyword>
<feature type="transmembrane region" description="Helical" evidence="1">
    <location>
        <begin position="96"/>
        <end position="118"/>
    </location>
</feature>